<dbReference type="AlphaFoldDB" id="A0AA36AXF1"/>
<protein>
    <submittedName>
        <fullName evidence="1">Uncharacterized protein</fullName>
    </submittedName>
</protein>
<evidence type="ECO:0000313" key="2">
    <source>
        <dbReference type="Proteomes" id="UP001162480"/>
    </source>
</evidence>
<proteinExistence type="predicted"/>
<gene>
    <name evidence="1" type="ORF">OCTVUL_1B005750</name>
</gene>
<evidence type="ECO:0000313" key="1">
    <source>
        <dbReference type="EMBL" id="CAI9723027.1"/>
    </source>
</evidence>
<sequence length="67" mass="7263">MESIQQVSNSIHRSIKIIFSCFCGDGGGHRDGIIITSVVDFGAANGIHIHTRRIVGIIVINCADRRS</sequence>
<name>A0AA36AXF1_OCTVU</name>
<accession>A0AA36AXF1</accession>
<reference evidence="1" key="1">
    <citation type="submission" date="2023-08" db="EMBL/GenBank/DDBJ databases">
        <authorList>
            <person name="Alioto T."/>
            <person name="Alioto T."/>
            <person name="Gomez Garrido J."/>
        </authorList>
    </citation>
    <scope>NUCLEOTIDE SEQUENCE</scope>
</reference>
<organism evidence="1 2">
    <name type="scientific">Octopus vulgaris</name>
    <name type="common">Common octopus</name>
    <dbReference type="NCBI Taxonomy" id="6645"/>
    <lineage>
        <taxon>Eukaryota</taxon>
        <taxon>Metazoa</taxon>
        <taxon>Spiralia</taxon>
        <taxon>Lophotrochozoa</taxon>
        <taxon>Mollusca</taxon>
        <taxon>Cephalopoda</taxon>
        <taxon>Coleoidea</taxon>
        <taxon>Octopodiformes</taxon>
        <taxon>Octopoda</taxon>
        <taxon>Incirrata</taxon>
        <taxon>Octopodidae</taxon>
        <taxon>Octopus</taxon>
    </lineage>
</organism>
<dbReference type="EMBL" id="OX597818">
    <property type="protein sequence ID" value="CAI9723027.1"/>
    <property type="molecule type" value="Genomic_DNA"/>
</dbReference>
<keyword evidence="2" id="KW-1185">Reference proteome</keyword>
<dbReference type="Proteomes" id="UP001162480">
    <property type="component" value="Chromosome 5"/>
</dbReference>